<dbReference type="Pfam" id="PF08447">
    <property type="entry name" value="PAS_3"/>
    <property type="match status" value="1"/>
</dbReference>
<dbReference type="SMART" id="SM00267">
    <property type="entry name" value="GGDEF"/>
    <property type="match status" value="1"/>
</dbReference>
<evidence type="ECO:0000256" key="2">
    <source>
        <dbReference type="SAM" id="Phobius"/>
    </source>
</evidence>
<keyword evidence="2" id="KW-0812">Transmembrane</keyword>
<keyword evidence="1" id="KW-0175">Coiled coil</keyword>
<dbReference type="InterPro" id="IPR035919">
    <property type="entry name" value="EAL_sf"/>
</dbReference>
<dbReference type="CDD" id="cd01948">
    <property type="entry name" value="EAL"/>
    <property type="match status" value="1"/>
</dbReference>
<dbReference type="NCBIfam" id="TIGR00254">
    <property type="entry name" value="GGDEF"/>
    <property type="match status" value="1"/>
</dbReference>
<protein>
    <recommendedName>
        <fullName evidence="7">PAS domain S-box-containing protein/diguanylate cyclase (GGDEF) domain-containing protein</fullName>
    </recommendedName>
</protein>
<dbReference type="Pfam" id="PF00990">
    <property type="entry name" value="GGDEF"/>
    <property type="match status" value="1"/>
</dbReference>
<dbReference type="EMBL" id="BSPO01000001">
    <property type="protein sequence ID" value="GLS82058.1"/>
    <property type="molecule type" value="Genomic_DNA"/>
</dbReference>
<feature type="domain" description="GGDEF" evidence="4">
    <location>
        <begin position="413"/>
        <end position="550"/>
    </location>
</feature>
<dbReference type="PROSITE" id="PS50887">
    <property type="entry name" value="GGDEF"/>
    <property type="match status" value="1"/>
</dbReference>
<dbReference type="Proteomes" id="UP001157439">
    <property type="component" value="Unassembled WGS sequence"/>
</dbReference>
<name>A0AA37TM53_9GAMM</name>
<keyword evidence="2" id="KW-1133">Transmembrane helix</keyword>
<organism evidence="5 6">
    <name type="scientific">Paraferrimonas haliotis</name>
    <dbReference type="NCBI Taxonomy" id="2013866"/>
    <lineage>
        <taxon>Bacteria</taxon>
        <taxon>Pseudomonadati</taxon>
        <taxon>Pseudomonadota</taxon>
        <taxon>Gammaproteobacteria</taxon>
        <taxon>Alteromonadales</taxon>
        <taxon>Ferrimonadaceae</taxon>
        <taxon>Paraferrimonas</taxon>
    </lineage>
</organism>
<dbReference type="InterPro" id="IPR043128">
    <property type="entry name" value="Rev_trsase/Diguanyl_cyclase"/>
</dbReference>
<feature type="transmembrane region" description="Helical" evidence="2">
    <location>
        <begin position="12"/>
        <end position="29"/>
    </location>
</feature>
<dbReference type="Gene3D" id="3.20.20.450">
    <property type="entry name" value="EAL domain"/>
    <property type="match status" value="1"/>
</dbReference>
<dbReference type="InterPro" id="IPR013655">
    <property type="entry name" value="PAS_fold_3"/>
</dbReference>
<evidence type="ECO:0000256" key="1">
    <source>
        <dbReference type="SAM" id="Coils"/>
    </source>
</evidence>
<dbReference type="Gene3D" id="3.30.450.20">
    <property type="entry name" value="PAS domain"/>
    <property type="match status" value="1"/>
</dbReference>
<dbReference type="SUPFAM" id="SSF55073">
    <property type="entry name" value="Nucleotide cyclase"/>
    <property type="match status" value="1"/>
</dbReference>
<dbReference type="Gene3D" id="3.30.70.270">
    <property type="match status" value="1"/>
</dbReference>
<sequence length="819" mass="93306">MSGKYNLRNGLVSLLLICLVVLLVVDHVYEKEQAKNFYISQQQQMLERYIHGYTEELRSAFSEMDEQRIRWVIEAVAQEKDVRQVLVINDNGMVSYGNRAIWEGNQVELIAPAFQPKNQYFAYQQIGFLSSFNDKRNSLQVYYPLTPLTDKQGPILFVEYDFSAAMDSVAANAWQRLLRLSVIGVLLIALVAFVATLLVSRPLSMIDRFLQTRSHAELKPRRWWAVDLQKLAALLNRQKRHLSLLQKEVDDQQDRWQYLLDAGELALIDWRLGSNDMVLSPGCYEMLGVGELELLPQISSFKQRLHPQDIETFEAGLLELKNVEQDQHQLHYRLKHKHGHWLPILQRSLVVERTGAGEAKRVLAIIADLSHTNKLKQALAHQARHDGLTNLSNRSAFLADLTAQCRSLQQPQQRLALMLLDIDNFKAWNDALGHVQADELLLRVTARLSGHFPQYQVGRLSGNEFGILVDDLDSASNIDHRLAGLAEQVRQLLADEYEYGAFELHLTVSIGVSVIQGNHGLVMSEWLRQTEVALRYSQQQGGDQYTVFSDQLEQTQQHQQWLLSQLRVALRRNQLSVYYQPIYNRHRQLVAVEALVRWQHPEIGDISPAQFIPVAEQSGLINDLGEFVVERSCKMLSLLAEQGIRQPLVSINVGAKQLDMDEFSQRMLSQLQHHQVDPSLIQLELTEYVLLQESQSLQPRLKALVDAGISIAVDDFGTGYSALSYLTELPIDKLKIDGSFVQQLEGNSKAEALLKSVIELGHNLSLEVVAEGVSNDAQLRLLTQLNCDYYQGFWLQKPLPKVDLMLVLKREQVPAQSER</sequence>
<dbReference type="InterPro" id="IPR052155">
    <property type="entry name" value="Biofilm_reg_signaling"/>
</dbReference>
<dbReference type="InterPro" id="IPR000160">
    <property type="entry name" value="GGDEF_dom"/>
</dbReference>
<reference evidence="5 6" key="1">
    <citation type="journal article" date="2014" name="Int. J. Syst. Evol. Microbiol.">
        <title>Complete genome sequence of Corynebacterium casei LMG S-19264T (=DSM 44701T), isolated from a smear-ripened cheese.</title>
        <authorList>
            <consortium name="US DOE Joint Genome Institute (JGI-PGF)"/>
            <person name="Walter F."/>
            <person name="Albersmeier A."/>
            <person name="Kalinowski J."/>
            <person name="Ruckert C."/>
        </authorList>
    </citation>
    <scope>NUCLEOTIDE SEQUENCE [LARGE SCALE GENOMIC DNA]</scope>
    <source>
        <strain evidence="5 6">NBRC 112785</strain>
    </source>
</reference>
<evidence type="ECO:0008006" key="7">
    <source>
        <dbReference type="Google" id="ProtNLM"/>
    </source>
</evidence>
<evidence type="ECO:0000259" key="4">
    <source>
        <dbReference type="PROSITE" id="PS50887"/>
    </source>
</evidence>
<dbReference type="PANTHER" id="PTHR44757:SF2">
    <property type="entry name" value="BIOFILM ARCHITECTURE MAINTENANCE PROTEIN MBAA"/>
    <property type="match status" value="1"/>
</dbReference>
<dbReference type="Pfam" id="PF00563">
    <property type="entry name" value="EAL"/>
    <property type="match status" value="1"/>
</dbReference>
<dbReference type="SUPFAM" id="SSF141868">
    <property type="entry name" value="EAL domain-like"/>
    <property type="match status" value="1"/>
</dbReference>
<dbReference type="CDD" id="cd01949">
    <property type="entry name" value="GGDEF"/>
    <property type="match status" value="1"/>
</dbReference>
<dbReference type="InterPro" id="IPR035965">
    <property type="entry name" value="PAS-like_dom_sf"/>
</dbReference>
<feature type="transmembrane region" description="Helical" evidence="2">
    <location>
        <begin position="177"/>
        <end position="199"/>
    </location>
</feature>
<dbReference type="SUPFAM" id="SSF55785">
    <property type="entry name" value="PYP-like sensor domain (PAS domain)"/>
    <property type="match status" value="1"/>
</dbReference>
<dbReference type="InterPro" id="IPR029787">
    <property type="entry name" value="Nucleotide_cyclase"/>
</dbReference>
<proteinExistence type="predicted"/>
<dbReference type="RefSeq" id="WP_095497630.1">
    <property type="nucleotide sequence ID" value="NZ_BSPO01000001.1"/>
</dbReference>
<dbReference type="AlphaFoldDB" id="A0AA37TM53"/>
<accession>A0AA37TM53</accession>
<feature type="domain" description="EAL" evidence="3">
    <location>
        <begin position="559"/>
        <end position="812"/>
    </location>
</feature>
<evidence type="ECO:0000259" key="3">
    <source>
        <dbReference type="PROSITE" id="PS50883"/>
    </source>
</evidence>
<feature type="coiled-coil region" evidence="1">
    <location>
        <begin position="228"/>
        <end position="255"/>
    </location>
</feature>
<gene>
    <name evidence="5" type="ORF">GCM10007894_00350</name>
</gene>
<comment type="caution">
    <text evidence="5">The sequence shown here is derived from an EMBL/GenBank/DDBJ whole genome shotgun (WGS) entry which is preliminary data.</text>
</comment>
<dbReference type="PANTHER" id="PTHR44757">
    <property type="entry name" value="DIGUANYLATE CYCLASE DGCP"/>
    <property type="match status" value="1"/>
</dbReference>
<keyword evidence="2" id="KW-0472">Membrane</keyword>
<evidence type="ECO:0000313" key="6">
    <source>
        <dbReference type="Proteomes" id="UP001157439"/>
    </source>
</evidence>
<dbReference type="SMART" id="SM00052">
    <property type="entry name" value="EAL"/>
    <property type="match status" value="1"/>
</dbReference>
<evidence type="ECO:0000313" key="5">
    <source>
        <dbReference type="EMBL" id="GLS82058.1"/>
    </source>
</evidence>
<dbReference type="InterPro" id="IPR001633">
    <property type="entry name" value="EAL_dom"/>
</dbReference>
<dbReference type="PROSITE" id="PS50883">
    <property type="entry name" value="EAL"/>
    <property type="match status" value="1"/>
</dbReference>
<keyword evidence="6" id="KW-1185">Reference proteome</keyword>